<dbReference type="GO" id="GO:0004144">
    <property type="term" value="F:diacylglycerol O-acyltransferase activity"/>
    <property type="evidence" value="ECO:0007669"/>
    <property type="project" value="UniProtKB-ARBA"/>
</dbReference>
<comment type="function">
    <text evidence="10">Sterol O-acyltransferase that catalyzes the formation of stery esters.</text>
</comment>
<evidence type="ECO:0000256" key="12">
    <source>
        <dbReference type="PIRSR" id="PIRSR000439-1"/>
    </source>
</evidence>
<feature type="transmembrane region" description="Helical" evidence="13">
    <location>
        <begin position="147"/>
        <end position="168"/>
    </location>
</feature>
<dbReference type="EMBL" id="BTGC01000003">
    <property type="protein sequence ID" value="GMM50406.1"/>
    <property type="molecule type" value="Genomic_DNA"/>
</dbReference>
<evidence type="ECO:0000313" key="15">
    <source>
        <dbReference type="Proteomes" id="UP001362899"/>
    </source>
</evidence>
<keyword evidence="15" id="KW-1185">Reference proteome</keyword>
<accession>A0AAV5RGW0</accession>
<feature type="transmembrane region" description="Helical" evidence="13">
    <location>
        <begin position="116"/>
        <end position="135"/>
    </location>
</feature>
<feature type="transmembrane region" description="Helical" evidence="13">
    <location>
        <begin position="225"/>
        <end position="244"/>
    </location>
</feature>
<evidence type="ECO:0000256" key="3">
    <source>
        <dbReference type="ARBA" id="ARBA00009010"/>
    </source>
</evidence>
<comment type="subcellular location">
    <subcellularLocation>
        <location evidence="1 11">Endoplasmic reticulum membrane</location>
        <topology evidence="1 11">Multi-pass membrane protein</topology>
    </subcellularLocation>
</comment>
<evidence type="ECO:0000256" key="8">
    <source>
        <dbReference type="ARBA" id="ARBA00023136"/>
    </source>
</evidence>
<comment type="pathway">
    <text evidence="2">Lipid metabolism.</text>
</comment>
<feature type="active site" evidence="12">
    <location>
        <position position="391"/>
    </location>
</feature>
<evidence type="ECO:0000256" key="1">
    <source>
        <dbReference type="ARBA" id="ARBA00004477"/>
    </source>
</evidence>
<dbReference type="InterPro" id="IPR014371">
    <property type="entry name" value="Oat_ACAT_DAG_ARE"/>
</dbReference>
<comment type="similarity">
    <text evidence="3 11">Belongs to the membrane-bound acyltransferase family. Sterol o-acyltransferase subfamily.</text>
</comment>
<dbReference type="Pfam" id="PF03062">
    <property type="entry name" value="MBOAT"/>
    <property type="match status" value="1"/>
</dbReference>
<dbReference type="Proteomes" id="UP001362899">
    <property type="component" value="Unassembled WGS sequence"/>
</dbReference>
<dbReference type="PIRSF" id="PIRSF000439">
    <property type="entry name" value="Oat_ACAT_DAG_ARE"/>
    <property type="match status" value="1"/>
</dbReference>
<evidence type="ECO:0000256" key="10">
    <source>
        <dbReference type="ARBA" id="ARBA00023568"/>
    </source>
</evidence>
<organism evidence="14 15">
    <name type="scientific">Starmerella bacillaris</name>
    <name type="common">Yeast</name>
    <name type="synonym">Candida zemplinina</name>
    <dbReference type="NCBI Taxonomy" id="1247836"/>
    <lineage>
        <taxon>Eukaryota</taxon>
        <taxon>Fungi</taxon>
        <taxon>Dikarya</taxon>
        <taxon>Ascomycota</taxon>
        <taxon>Saccharomycotina</taxon>
        <taxon>Dipodascomycetes</taxon>
        <taxon>Dipodascales</taxon>
        <taxon>Trichomonascaceae</taxon>
        <taxon>Starmerella</taxon>
    </lineage>
</organism>
<keyword evidence="5 13" id="KW-0812">Transmembrane</keyword>
<keyword evidence="6 11" id="KW-0256">Endoplasmic reticulum</keyword>
<feature type="transmembrane region" description="Helical" evidence="13">
    <location>
        <begin position="256"/>
        <end position="279"/>
    </location>
</feature>
<evidence type="ECO:0000256" key="2">
    <source>
        <dbReference type="ARBA" id="ARBA00005189"/>
    </source>
</evidence>
<keyword evidence="8 11" id="KW-0472">Membrane</keyword>
<keyword evidence="7 13" id="KW-1133">Transmembrane helix</keyword>
<keyword evidence="4 11" id="KW-0808">Transferase</keyword>
<evidence type="ECO:0000256" key="11">
    <source>
        <dbReference type="PIRNR" id="PIRNR000439"/>
    </source>
</evidence>
<name>A0AAV5RGW0_STABA</name>
<dbReference type="PANTHER" id="PTHR10408:SF7">
    <property type="entry name" value="DIACYLGLYCEROL O-ACYLTRANSFERASE 1"/>
    <property type="match status" value="1"/>
</dbReference>
<feature type="transmembrane region" description="Helical" evidence="13">
    <location>
        <begin position="299"/>
        <end position="325"/>
    </location>
</feature>
<comment type="caution">
    <text evidence="14">The sequence shown here is derived from an EMBL/GenBank/DDBJ whole genome shotgun (WGS) entry which is preliminary data.</text>
</comment>
<evidence type="ECO:0000256" key="7">
    <source>
        <dbReference type="ARBA" id="ARBA00022989"/>
    </source>
</evidence>
<proteinExistence type="inferred from homology"/>
<feature type="transmembrane region" description="Helical" evidence="13">
    <location>
        <begin position="378"/>
        <end position="398"/>
    </location>
</feature>
<dbReference type="GO" id="GO:0005789">
    <property type="term" value="C:endoplasmic reticulum membrane"/>
    <property type="evidence" value="ECO:0007669"/>
    <property type="project" value="UniProtKB-SubCell"/>
</dbReference>
<evidence type="ECO:0000313" key="14">
    <source>
        <dbReference type="EMBL" id="GMM50406.1"/>
    </source>
</evidence>
<dbReference type="AlphaFoldDB" id="A0AAV5RGW0"/>
<dbReference type="GO" id="GO:0019432">
    <property type="term" value="P:triglyceride biosynthetic process"/>
    <property type="evidence" value="ECO:0007669"/>
    <property type="project" value="TreeGrafter"/>
</dbReference>
<gene>
    <name evidence="14" type="ORF">DASB73_013640</name>
</gene>
<evidence type="ECO:0000256" key="6">
    <source>
        <dbReference type="ARBA" id="ARBA00022824"/>
    </source>
</evidence>
<reference evidence="14 15" key="1">
    <citation type="journal article" date="2023" name="Elife">
        <title>Identification of key yeast species and microbe-microbe interactions impacting larval growth of Drosophila in the wild.</title>
        <authorList>
            <person name="Mure A."/>
            <person name="Sugiura Y."/>
            <person name="Maeda R."/>
            <person name="Honda K."/>
            <person name="Sakurai N."/>
            <person name="Takahashi Y."/>
            <person name="Watada M."/>
            <person name="Katoh T."/>
            <person name="Gotoh A."/>
            <person name="Gotoh Y."/>
            <person name="Taniguchi I."/>
            <person name="Nakamura K."/>
            <person name="Hayashi T."/>
            <person name="Katayama T."/>
            <person name="Uemura T."/>
            <person name="Hattori Y."/>
        </authorList>
    </citation>
    <scope>NUCLEOTIDE SEQUENCE [LARGE SCALE GENOMIC DNA]</scope>
    <source>
        <strain evidence="14 15">SB-73</strain>
    </source>
</reference>
<evidence type="ECO:0000256" key="4">
    <source>
        <dbReference type="ARBA" id="ARBA00022679"/>
    </source>
</evidence>
<keyword evidence="9 11" id="KW-0012">Acyltransferase</keyword>
<evidence type="ECO:0000256" key="13">
    <source>
        <dbReference type="SAM" id="Phobius"/>
    </source>
</evidence>
<protein>
    <recommendedName>
        <fullName evidence="11">O-acyltransferase</fullName>
    </recommendedName>
</protein>
<feature type="transmembrane region" description="Helical" evidence="13">
    <location>
        <begin position="76"/>
        <end position="96"/>
    </location>
</feature>
<evidence type="ECO:0000256" key="9">
    <source>
        <dbReference type="ARBA" id="ARBA00023315"/>
    </source>
</evidence>
<dbReference type="InterPro" id="IPR004299">
    <property type="entry name" value="MBOAT_fam"/>
</dbReference>
<sequence length="482" mass="55426">MSKEKVKILEKRVVHYNDDDQMVSAHLMPLHKSASLSLLTEPDRITISSGEARNARKEQKGDEPSKRLDITGFKHLLMLILVVGNIKMLFADFYSFGVWDTLNHFGFGKDDLRMGFLISLSNFLYTPMALGIEVSASTKTHSLLRKYVGALHTTVAFTALIYGSILTWQNVQHPLVATACEANVIVTFLKLVSFALTNKELRQGVENKLPLPKFYENGPIYPQNLTLGNIFYFWFAPTLIYQPIYPKRSRVRWKRVFSLLAELVMATVLFWVLMMQMAIPALSHFFENQESFPTMVEDYLSLCTIDMCLWLIGFFVLFQVALNLVAEVTRFGDRTFYQDWWNASSVGTFWRDWNLPVSNFFRRHLYTPLRANGCPKQIAANLVFLASAVLHELLFGIATHNFNGVAFMCMIVQPIFILATQPLENERGKGSTIGNCVMWVSMMLGQPTAVILYYEQWIGRNETMRTPTEWRYWIPSFHPTRK</sequence>
<evidence type="ECO:0000256" key="5">
    <source>
        <dbReference type="ARBA" id="ARBA00022692"/>
    </source>
</evidence>
<dbReference type="PANTHER" id="PTHR10408">
    <property type="entry name" value="STEROL O-ACYLTRANSFERASE"/>
    <property type="match status" value="1"/>
</dbReference>